<dbReference type="AlphaFoldDB" id="I0H3Z4"/>
<evidence type="ECO:0000313" key="3">
    <source>
        <dbReference type="Proteomes" id="UP000007882"/>
    </source>
</evidence>
<keyword evidence="3" id="KW-1185">Reference proteome</keyword>
<feature type="region of interest" description="Disordered" evidence="1">
    <location>
        <begin position="16"/>
        <end position="69"/>
    </location>
</feature>
<dbReference type="PATRIC" id="fig|512565.3.peg.2510"/>
<dbReference type="KEGG" id="ams:AMIS_25110"/>
<evidence type="ECO:0000313" key="2">
    <source>
        <dbReference type="EMBL" id="BAL87731.1"/>
    </source>
</evidence>
<organism evidence="2 3">
    <name type="scientific">Actinoplanes missouriensis (strain ATCC 14538 / DSM 43046 / CBS 188.64 / JCM 3121 / NBRC 102363 / NCIMB 12654 / NRRL B-3342 / UNCC 431)</name>
    <dbReference type="NCBI Taxonomy" id="512565"/>
    <lineage>
        <taxon>Bacteria</taxon>
        <taxon>Bacillati</taxon>
        <taxon>Actinomycetota</taxon>
        <taxon>Actinomycetes</taxon>
        <taxon>Micromonosporales</taxon>
        <taxon>Micromonosporaceae</taxon>
        <taxon>Actinoplanes</taxon>
    </lineage>
</organism>
<dbReference type="EMBL" id="AP012319">
    <property type="protein sequence ID" value="BAL87731.1"/>
    <property type="molecule type" value="Genomic_DNA"/>
</dbReference>
<accession>I0H3Z4</accession>
<gene>
    <name evidence="2" type="ordered locus">AMIS_25110</name>
</gene>
<proteinExistence type="predicted"/>
<dbReference type="HOGENOM" id="CLU_2766598_0_0_11"/>
<feature type="compositionally biased region" description="Polar residues" evidence="1">
    <location>
        <begin position="60"/>
        <end position="69"/>
    </location>
</feature>
<protein>
    <submittedName>
        <fullName evidence="2">Uncharacterized protein</fullName>
    </submittedName>
</protein>
<reference evidence="2 3" key="1">
    <citation type="submission" date="2012-02" db="EMBL/GenBank/DDBJ databases">
        <title>Complete genome sequence of Actinoplanes missouriensis 431 (= NBRC 102363).</title>
        <authorList>
            <person name="Ohnishi Y."/>
            <person name="Ishikawa J."/>
            <person name="Sekine M."/>
            <person name="Hosoyama A."/>
            <person name="Harada T."/>
            <person name="Narita H."/>
            <person name="Hata T."/>
            <person name="Konno Y."/>
            <person name="Tutikane K."/>
            <person name="Fujita N."/>
            <person name="Horinouchi S."/>
            <person name="Hayakawa M."/>
        </authorList>
    </citation>
    <scope>NUCLEOTIDE SEQUENCE [LARGE SCALE GENOMIC DNA]</scope>
    <source>
        <strain evidence="3">ATCC 14538 / DSM 43046 / CBS 188.64 / JCM 3121 / NBRC 102363 / NCIMB 12654 / NRRL B-3342 / UNCC 431</strain>
    </source>
</reference>
<feature type="compositionally biased region" description="Pro residues" evidence="1">
    <location>
        <begin position="38"/>
        <end position="53"/>
    </location>
</feature>
<name>I0H3Z4_ACTM4</name>
<sequence length="69" mass="7306">MAAHEPLRCDLIVAGANVGAPPAVRHPANGLSESRTPHPAPRTPHPAPRTPHPAPRDEQPQLTLMINSS</sequence>
<dbReference type="Proteomes" id="UP000007882">
    <property type="component" value="Chromosome"/>
</dbReference>
<evidence type="ECO:0000256" key="1">
    <source>
        <dbReference type="SAM" id="MobiDB-lite"/>
    </source>
</evidence>